<keyword evidence="3" id="KW-1185">Reference proteome</keyword>
<evidence type="ECO:0000313" key="2">
    <source>
        <dbReference type="Ensembl" id="ENSOTSP00005101472.2"/>
    </source>
</evidence>
<feature type="transmembrane region" description="Helical" evidence="1">
    <location>
        <begin position="65"/>
        <end position="85"/>
    </location>
</feature>
<keyword evidence="1" id="KW-0812">Transmembrane</keyword>
<protein>
    <submittedName>
        <fullName evidence="2">Uncharacterized protein</fullName>
    </submittedName>
</protein>
<proteinExistence type="predicted"/>
<gene>
    <name evidence="2" type="primary">YIPF6</name>
</gene>
<keyword evidence="1" id="KW-0472">Membrane</keyword>
<name>A0A8C8K0C2_ONCTS</name>
<evidence type="ECO:0000256" key="1">
    <source>
        <dbReference type="SAM" id="Phobius"/>
    </source>
</evidence>
<reference evidence="2" key="1">
    <citation type="submission" date="2025-08" db="UniProtKB">
        <authorList>
            <consortium name="Ensembl"/>
        </authorList>
    </citation>
    <scope>IDENTIFICATION</scope>
</reference>
<accession>A0A8C8K0C2</accession>
<sequence length="181" mass="20310">FVEKQIKMDDGSVIDLSGVSKSLGFFSREFTVSSTKVSIGRMMAYKCAVCLSFNINFSTSFQNTAVLSSVIIIFPVGMMVHIHFVKVDHVRLIIGSLGDQVSSSHASWQSTTLTYLFQQTVIYYLCILLKDLADLDDISCVVPLFQVSLRVIRVICKIQFTMHVCVFSKTTLMFLLLVKVE</sequence>
<organism evidence="2 3">
    <name type="scientific">Oncorhynchus tshawytscha</name>
    <name type="common">Chinook salmon</name>
    <name type="synonym">Salmo tshawytscha</name>
    <dbReference type="NCBI Taxonomy" id="74940"/>
    <lineage>
        <taxon>Eukaryota</taxon>
        <taxon>Metazoa</taxon>
        <taxon>Chordata</taxon>
        <taxon>Craniata</taxon>
        <taxon>Vertebrata</taxon>
        <taxon>Euteleostomi</taxon>
        <taxon>Actinopterygii</taxon>
        <taxon>Neopterygii</taxon>
        <taxon>Teleostei</taxon>
        <taxon>Protacanthopterygii</taxon>
        <taxon>Salmoniformes</taxon>
        <taxon>Salmonidae</taxon>
        <taxon>Salmoninae</taxon>
        <taxon>Oncorhynchus</taxon>
    </lineage>
</organism>
<keyword evidence="1" id="KW-1133">Transmembrane helix</keyword>
<reference evidence="2" key="2">
    <citation type="submission" date="2025-09" db="UniProtKB">
        <authorList>
            <consortium name="Ensembl"/>
        </authorList>
    </citation>
    <scope>IDENTIFICATION</scope>
</reference>
<dbReference type="Proteomes" id="UP000694402">
    <property type="component" value="Unassembled WGS sequence"/>
</dbReference>
<dbReference type="Ensembl" id="ENSOTST00005109741.2">
    <property type="protein sequence ID" value="ENSOTSP00005101472.2"/>
    <property type="gene ID" value="ENSOTSG00005046645.2"/>
</dbReference>
<dbReference type="AlphaFoldDB" id="A0A8C8K0C2"/>
<dbReference type="GeneTree" id="ENSGT01000000221646"/>
<evidence type="ECO:0000313" key="3">
    <source>
        <dbReference type="Proteomes" id="UP000694402"/>
    </source>
</evidence>